<organism evidence="2 3">
    <name type="scientific">Mucor circinelloides f. circinelloides (strain 1006PhL)</name>
    <name type="common">Mucormycosis agent</name>
    <name type="synonym">Calyptromyces circinelloides</name>
    <dbReference type="NCBI Taxonomy" id="1220926"/>
    <lineage>
        <taxon>Eukaryota</taxon>
        <taxon>Fungi</taxon>
        <taxon>Fungi incertae sedis</taxon>
        <taxon>Mucoromycota</taxon>
        <taxon>Mucoromycotina</taxon>
        <taxon>Mucoromycetes</taxon>
        <taxon>Mucorales</taxon>
        <taxon>Mucorineae</taxon>
        <taxon>Mucoraceae</taxon>
        <taxon>Mucor</taxon>
    </lineage>
</organism>
<keyword evidence="1" id="KW-0812">Transmembrane</keyword>
<keyword evidence="1" id="KW-0472">Membrane</keyword>
<feature type="transmembrane region" description="Helical" evidence="1">
    <location>
        <begin position="6"/>
        <end position="26"/>
    </location>
</feature>
<reference evidence="3" key="1">
    <citation type="submission" date="2013-05" db="EMBL/GenBank/DDBJ databases">
        <title>The Genome sequence of Mucor circinelloides f. circinelloides 1006PhL.</title>
        <authorList>
            <consortium name="The Broad Institute Genomics Platform"/>
            <person name="Cuomo C."/>
            <person name="Earl A."/>
            <person name="Findley K."/>
            <person name="Lee S.C."/>
            <person name="Walker B."/>
            <person name="Young S."/>
            <person name="Zeng Q."/>
            <person name="Gargeya S."/>
            <person name="Fitzgerald M."/>
            <person name="Haas B."/>
            <person name="Abouelleil A."/>
            <person name="Allen A.W."/>
            <person name="Alvarado L."/>
            <person name="Arachchi H.M."/>
            <person name="Berlin A.M."/>
            <person name="Chapman S.B."/>
            <person name="Gainer-Dewar J."/>
            <person name="Goldberg J."/>
            <person name="Griggs A."/>
            <person name="Gujja S."/>
            <person name="Hansen M."/>
            <person name="Howarth C."/>
            <person name="Imamovic A."/>
            <person name="Ireland A."/>
            <person name="Larimer J."/>
            <person name="McCowan C."/>
            <person name="Murphy C."/>
            <person name="Pearson M."/>
            <person name="Poon T.W."/>
            <person name="Priest M."/>
            <person name="Roberts A."/>
            <person name="Saif S."/>
            <person name="Shea T."/>
            <person name="Sisk P."/>
            <person name="Sykes S."/>
            <person name="Wortman J."/>
            <person name="Nusbaum C."/>
            <person name="Birren B."/>
        </authorList>
    </citation>
    <scope>NUCLEOTIDE SEQUENCE [LARGE SCALE GENOMIC DNA]</scope>
    <source>
        <strain evidence="3">1006PhL</strain>
    </source>
</reference>
<dbReference type="VEuPathDB" id="FungiDB:HMPREF1544_11680"/>
<dbReference type="eggNOG" id="ENOG502SWTD">
    <property type="taxonomic scope" value="Eukaryota"/>
</dbReference>
<dbReference type="InParanoid" id="S2JGD2"/>
<dbReference type="OMA" id="MACYALY"/>
<accession>S2JGD2</accession>
<sequence>MPSFQIQVEWLHLSVIALYTTGLVITSTAYIHWYFLPLAVFISIQWVYSTFALLDRESYIEDQLRLSWQAAYKDNVFILENIQSQWHCQGFSTIFDNPAFNLTENADDVNACFPMLSETFGSTIFIWGIGLWVVKVIQIIGLMACYALYNHTHQDFKQNDEERGTIQLPVSESDIQEYTDSDEEEDDAATIVVLPPTPVNEKHPIQCDRELSF</sequence>
<dbReference type="Proteomes" id="UP000014254">
    <property type="component" value="Unassembled WGS sequence"/>
</dbReference>
<dbReference type="OrthoDB" id="2220953at2759"/>
<keyword evidence="3" id="KW-1185">Reference proteome</keyword>
<protein>
    <submittedName>
        <fullName evidence="2">Uncharacterized protein</fullName>
    </submittedName>
</protein>
<name>S2JGD2_MUCC1</name>
<feature type="transmembrane region" description="Helical" evidence="1">
    <location>
        <begin position="124"/>
        <end position="149"/>
    </location>
</feature>
<keyword evidence="1" id="KW-1133">Transmembrane helix</keyword>
<proteinExistence type="predicted"/>
<evidence type="ECO:0000313" key="3">
    <source>
        <dbReference type="Proteomes" id="UP000014254"/>
    </source>
</evidence>
<evidence type="ECO:0000256" key="1">
    <source>
        <dbReference type="SAM" id="Phobius"/>
    </source>
</evidence>
<evidence type="ECO:0000313" key="2">
    <source>
        <dbReference type="EMBL" id="EPB81588.1"/>
    </source>
</evidence>
<dbReference type="EMBL" id="KE124162">
    <property type="protein sequence ID" value="EPB81588.1"/>
    <property type="molecule type" value="Genomic_DNA"/>
</dbReference>
<dbReference type="AlphaFoldDB" id="S2JGD2"/>
<gene>
    <name evidence="2" type="ORF">HMPREF1544_11680</name>
</gene>